<reference evidence="6 7" key="1">
    <citation type="submission" date="2018-10" db="EMBL/GenBank/DDBJ databases">
        <title>Genomic Encyclopedia of Archaeal and Bacterial Type Strains, Phase II (KMG-II): from individual species to whole genera.</title>
        <authorList>
            <person name="Goeker M."/>
        </authorList>
    </citation>
    <scope>NUCLEOTIDE SEQUENCE [LARGE SCALE GENOMIC DNA]</scope>
    <source>
        <strain evidence="6 7">DSM 25230</strain>
    </source>
</reference>
<keyword evidence="2 5" id="KW-0812">Transmembrane</keyword>
<dbReference type="OrthoDB" id="7960583at2"/>
<proteinExistence type="predicted"/>
<dbReference type="InterPro" id="IPR032808">
    <property type="entry name" value="DoxX"/>
</dbReference>
<sequence length="137" mass="15412">MNTTKTYYRIAITLFSIAILYAVANSFINYDAIALKFQKLGYPTYLISVIGGAQLLGLTIILLNKGKWLIEWAYAGFFMNFLFGIIAHLLAKDGNGAAAVVCLVLVWTTYIQNKKMKYHKETTTTKNKEPKSYIKVA</sequence>
<comment type="subcellular location">
    <subcellularLocation>
        <location evidence="1">Membrane</location>
        <topology evidence="1">Multi-pass membrane protein</topology>
    </subcellularLocation>
</comment>
<gene>
    <name evidence="6" type="ORF">CLV91_1365</name>
</gene>
<feature type="transmembrane region" description="Helical" evidence="5">
    <location>
        <begin position="96"/>
        <end position="113"/>
    </location>
</feature>
<keyword evidence="4 5" id="KW-0472">Membrane</keyword>
<evidence type="ECO:0000313" key="6">
    <source>
        <dbReference type="EMBL" id="RKR15282.1"/>
    </source>
</evidence>
<accession>A0A495EEI1</accession>
<evidence type="ECO:0000256" key="5">
    <source>
        <dbReference type="SAM" id="Phobius"/>
    </source>
</evidence>
<organism evidence="6 7">
    <name type="scientific">Maribacter vaceletii</name>
    <dbReference type="NCBI Taxonomy" id="1206816"/>
    <lineage>
        <taxon>Bacteria</taxon>
        <taxon>Pseudomonadati</taxon>
        <taxon>Bacteroidota</taxon>
        <taxon>Flavobacteriia</taxon>
        <taxon>Flavobacteriales</taxon>
        <taxon>Flavobacteriaceae</taxon>
        <taxon>Maribacter</taxon>
    </lineage>
</organism>
<feature type="transmembrane region" description="Helical" evidence="5">
    <location>
        <begin position="40"/>
        <end position="63"/>
    </location>
</feature>
<comment type="caution">
    <text evidence="6">The sequence shown here is derived from an EMBL/GenBank/DDBJ whole genome shotgun (WGS) entry which is preliminary data.</text>
</comment>
<evidence type="ECO:0000256" key="1">
    <source>
        <dbReference type="ARBA" id="ARBA00004141"/>
    </source>
</evidence>
<feature type="transmembrane region" description="Helical" evidence="5">
    <location>
        <begin position="7"/>
        <end position="28"/>
    </location>
</feature>
<dbReference type="AlphaFoldDB" id="A0A495EEI1"/>
<dbReference type="GO" id="GO:0016020">
    <property type="term" value="C:membrane"/>
    <property type="evidence" value="ECO:0007669"/>
    <property type="project" value="UniProtKB-SubCell"/>
</dbReference>
<keyword evidence="7" id="KW-1185">Reference proteome</keyword>
<evidence type="ECO:0000256" key="4">
    <source>
        <dbReference type="ARBA" id="ARBA00023136"/>
    </source>
</evidence>
<feature type="transmembrane region" description="Helical" evidence="5">
    <location>
        <begin position="72"/>
        <end position="90"/>
    </location>
</feature>
<evidence type="ECO:0000256" key="3">
    <source>
        <dbReference type="ARBA" id="ARBA00022989"/>
    </source>
</evidence>
<dbReference type="RefSeq" id="WP_121065230.1">
    <property type="nucleotide sequence ID" value="NZ_RBIQ01000007.1"/>
</dbReference>
<evidence type="ECO:0000313" key="7">
    <source>
        <dbReference type="Proteomes" id="UP000269412"/>
    </source>
</evidence>
<evidence type="ECO:0000256" key="2">
    <source>
        <dbReference type="ARBA" id="ARBA00022692"/>
    </source>
</evidence>
<name>A0A495EEI1_9FLAO</name>
<keyword evidence="3 5" id="KW-1133">Transmembrane helix</keyword>
<protein>
    <submittedName>
        <fullName evidence="6">DoxX-like protein</fullName>
    </submittedName>
</protein>
<dbReference type="EMBL" id="RBIQ01000007">
    <property type="protein sequence ID" value="RKR15282.1"/>
    <property type="molecule type" value="Genomic_DNA"/>
</dbReference>
<dbReference type="Proteomes" id="UP000269412">
    <property type="component" value="Unassembled WGS sequence"/>
</dbReference>
<dbReference type="Pfam" id="PF13564">
    <property type="entry name" value="DoxX_2"/>
    <property type="match status" value="1"/>
</dbReference>